<feature type="transmembrane region" description="Helical" evidence="2">
    <location>
        <begin position="169"/>
        <end position="188"/>
    </location>
</feature>
<keyword evidence="2" id="KW-0812">Transmembrane</keyword>
<proteinExistence type="predicted"/>
<feature type="compositionally biased region" description="Basic and acidic residues" evidence="1">
    <location>
        <begin position="119"/>
        <end position="147"/>
    </location>
</feature>
<keyword evidence="4" id="KW-1185">Reference proteome</keyword>
<feature type="compositionally biased region" description="Pro residues" evidence="1">
    <location>
        <begin position="98"/>
        <end position="107"/>
    </location>
</feature>
<feature type="region of interest" description="Disordered" evidence="1">
    <location>
        <begin position="295"/>
        <end position="319"/>
    </location>
</feature>
<accession>A0A0F4ZIG0</accession>
<dbReference type="EMBL" id="LAEV01000426">
    <property type="protein sequence ID" value="KKA30312.1"/>
    <property type="molecule type" value="Genomic_DNA"/>
</dbReference>
<name>A0A0F4ZIG0_9PEZI</name>
<keyword evidence="2" id="KW-1133">Transmembrane helix</keyword>
<feature type="compositionally biased region" description="Polar residues" evidence="1">
    <location>
        <begin position="81"/>
        <end position="94"/>
    </location>
</feature>
<keyword evidence="2" id="KW-0472">Membrane</keyword>
<reference evidence="3 4" key="1">
    <citation type="submission" date="2015-03" db="EMBL/GenBank/DDBJ databases">
        <authorList>
            <person name="Radwan O."/>
            <person name="Al-Naeli F.A."/>
            <person name="Rendon G.A."/>
            <person name="Fields C."/>
        </authorList>
    </citation>
    <scope>NUCLEOTIDE SEQUENCE [LARGE SCALE GENOMIC DNA]</scope>
    <source>
        <strain evidence="3">CR-DP1</strain>
    </source>
</reference>
<dbReference type="Proteomes" id="UP000033483">
    <property type="component" value="Unassembled WGS sequence"/>
</dbReference>
<evidence type="ECO:0000256" key="2">
    <source>
        <dbReference type="SAM" id="Phobius"/>
    </source>
</evidence>
<protein>
    <submittedName>
        <fullName evidence="3">Uncharacterized protein</fullName>
    </submittedName>
</protein>
<organism evidence="3 4">
    <name type="scientific">Thielaviopsis punctulata</name>
    <dbReference type="NCBI Taxonomy" id="72032"/>
    <lineage>
        <taxon>Eukaryota</taxon>
        <taxon>Fungi</taxon>
        <taxon>Dikarya</taxon>
        <taxon>Ascomycota</taxon>
        <taxon>Pezizomycotina</taxon>
        <taxon>Sordariomycetes</taxon>
        <taxon>Hypocreomycetidae</taxon>
        <taxon>Microascales</taxon>
        <taxon>Ceratocystidaceae</taxon>
        <taxon>Thielaviopsis</taxon>
    </lineage>
</organism>
<comment type="caution">
    <text evidence="3">The sequence shown here is derived from an EMBL/GenBank/DDBJ whole genome shotgun (WGS) entry which is preliminary data.</text>
</comment>
<dbReference type="AlphaFoldDB" id="A0A0F4ZIG0"/>
<feature type="compositionally biased region" description="Polar residues" evidence="1">
    <location>
        <begin position="33"/>
        <end position="45"/>
    </location>
</feature>
<sequence>MESGISNYPGRLSFANAPASPAGRVPAFGRQPITRTRTSEIQDSSPNPPVRGSRFRLKDRFTRQRPAPSNDLEAAIPENGQAASTDRSSLSGQSDLPVPEPTLPPNRRPSRRFTGSENPELRLGGDETQSRRERGFRSHRNKQDDDGKTPKHFMFCFPWIKSKDARKQVVRCVISGSFTTIMLAVYLALSIAHDFQQNEFSLLLILVMITSTIIFCHSLARACSLILSPQKETATNTQYNVHGYAIPDRPIPVVLARDEEAVGIESGATKLNPPAYGLWRSSVRVDPNALYWQRNPNARPEEPPVPQVTARPPSYASDDGVTYVVDAVPRSTVPIQDVSMPPRPSEAGRLNNTESTP</sequence>
<evidence type="ECO:0000313" key="3">
    <source>
        <dbReference type="EMBL" id="KKA30312.1"/>
    </source>
</evidence>
<dbReference type="OrthoDB" id="5417811at2759"/>
<feature type="transmembrane region" description="Helical" evidence="2">
    <location>
        <begin position="200"/>
        <end position="220"/>
    </location>
</feature>
<feature type="region of interest" description="Disordered" evidence="1">
    <location>
        <begin position="1"/>
        <end position="147"/>
    </location>
</feature>
<evidence type="ECO:0000256" key="1">
    <source>
        <dbReference type="SAM" id="MobiDB-lite"/>
    </source>
</evidence>
<gene>
    <name evidence="3" type="ORF">TD95_003392</name>
</gene>
<evidence type="ECO:0000313" key="4">
    <source>
        <dbReference type="Proteomes" id="UP000033483"/>
    </source>
</evidence>
<feature type="region of interest" description="Disordered" evidence="1">
    <location>
        <begin position="333"/>
        <end position="357"/>
    </location>
</feature>